<evidence type="ECO:0000256" key="1">
    <source>
        <dbReference type="SAM" id="SignalP"/>
    </source>
</evidence>
<protein>
    <submittedName>
        <fullName evidence="2">Lipocalin-like domain-containing protein</fullName>
    </submittedName>
</protein>
<reference evidence="2 3" key="1">
    <citation type="submission" date="2024-05" db="EMBL/GenBank/DDBJ databases">
        <authorList>
            <person name="Duchaud E."/>
        </authorList>
    </citation>
    <scope>NUCLEOTIDE SEQUENCE [LARGE SCALE GENOMIC DNA]</scope>
    <source>
        <strain evidence="2">Ena-SAMPLE-TAB-13-05-2024-13:56:06:370-140308</strain>
    </source>
</reference>
<proteinExistence type="predicted"/>
<dbReference type="InterPro" id="IPR012674">
    <property type="entry name" value="Calycin"/>
</dbReference>
<organism evidence="2 3">
    <name type="scientific">Tenacibaculum polynesiense</name>
    <dbReference type="NCBI Taxonomy" id="3137857"/>
    <lineage>
        <taxon>Bacteria</taxon>
        <taxon>Pseudomonadati</taxon>
        <taxon>Bacteroidota</taxon>
        <taxon>Flavobacteriia</taxon>
        <taxon>Flavobacteriales</taxon>
        <taxon>Flavobacteriaceae</taxon>
        <taxon>Tenacibaculum</taxon>
    </lineage>
</organism>
<dbReference type="RefSeq" id="WP_348717520.1">
    <property type="nucleotide sequence ID" value="NZ_CAXJIO010000012.1"/>
</dbReference>
<accession>A0ABM9PCW0</accession>
<keyword evidence="3" id="KW-1185">Reference proteome</keyword>
<name>A0ABM9PCW0_9FLAO</name>
<evidence type="ECO:0000313" key="3">
    <source>
        <dbReference type="Proteomes" id="UP001497527"/>
    </source>
</evidence>
<comment type="caution">
    <text evidence="2">The sequence shown here is derived from an EMBL/GenBank/DDBJ whole genome shotgun (WGS) entry which is preliminary data.</text>
</comment>
<dbReference type="SUPFAM" id="SSF50814">
    <property type="entry name" value="Lipocalins"/>
    <property type="match status" value="1"/>
</dbReference>
<keyword evidence="1" id="KW-0732">Signal</keyword>
<dbReference type="EMBL" id="CAXJIO010000012">
    <property type="protein sequence ID" value="CAL2103344.1"/>
    <property type="molecule type" value="Genomic_DNA"/>
</dbReference>
<evidence type="ECO:0000313" key="2">
    <source>
        <dbReference type="EMBL" id="CAL2103344.1"/>
    </source>
</evidence>
<feature type="chain" id="PRO_5047083262" evidence="1">
    <location>
        <begin position="19"/>
        <end position="132"/>
    </location>
</feature>
<sequence>MRKLLCLALIAISLFACSDNTETLDPFVGTWYFFSENGKEVDACNNKSTITVSENGNFTAINYGNQDNSNECIIENTFNATWVKKGTDTYELTEKSTGIKEVYTIIFSDKSNTFKSETVIDNITETTTFKRK</sequence>
<dbReference type="PROSITE" id="PS51257">
    <property type="entry name" value="PROKAR_LIPOPROTEIN"/>
    <property type="match status" value="1"/>
</dbReference>
<dbReference type="Proteomes" id="UP001497527">
    <property type="component" value="Unassembled WGS sequence"/>
</dbReference>
<gene>
    <name evidence="2" type="ORF">T190423A01A_30458</name>
</gene>
<feature type="signal peptide" evidence="1">
    <location>
        <begin position="1"/>
        <end position="18"/>
    </location>
</feature>